<organism evidence="1 2">
    <name type="scientific">Eimeria maxima</name>
    <name type="common">Coccidian parasite</name>
    <dbReference type="NCBI Taxonomy" id="5804"/>
    <lineage>
        <taxon>Eukaryota</taxon>
        <taxon>Sar</taxon>
        <taxon>Alveolata</taxon>
        <taxon>Apicomplexa</taxon>
        <taxon>Conoidasida</taxon>
        <taxon>Coccidia</taxon>
        <taxon>Eucoccidiorida</taxon>
        <taxon>Eimeriorina</taxon>
        <taxon>Eimeriidae</taxon>
        <taxon>Eimeria</taxon>
    </lineage>
</organism>
<gene>
    <name evidence="1" type="ORF">EMWEY_00053970</name>
</gene>
<reference evidence="1" key="2">
    <citation type="submission" date="2013-10" db="EMBL/GenBank/DDBJ databases">
        <authorList>
            <person name="Aslett M."/>
        </authorList>
    </citation>
    <scope>NUCLEOTIDE SEQUENCE [LARGE SCALE GENOMIC DNA]</scope>
    <source>
        <strain evidence="1">Weybridge</strain>
    </source>
</reference>
<dbReference type="OrthoDB" id="382491at2759"/>
<dbReference type="AlphaFoldDB" id="U6MB42"/>
<accession>U6MB42</accession>
<evidence type="ECO:0000313" key="1">
    <source>
        <dbReference type="EMBL" id="CDJ58885.1"/>
    </source>
</evidence>
<dbReference type="GeneID" id="25339383"/>
<dbReference type="Proteomes" id="UP000030763">
    <property type="component" value="Unassembled WGS sequence"/>
</dbReference>
<feature type="non-terminal residue" evidence="1">
    <location>
        <position position="82"/>
    </location>
</feature>
<dbReference type="VEuPathDB" id="ToxoDB:EMWEY_00053970"/>
<dbReference type="RefSeq" id="XP_013335533.1">
    <property type="nucleotide sequence ID" value="XM_013480079.1"/>
</dbReference>
<keyword evidence="2" id="KW-1185">Reference proteome</keyword>
<protein>
    <submittedName>
        <fullName evidence="1">Uncharacterized protein</fullName>
    </submittedName>
</protein>
<dbReference type="EMBL" id="HG719911">
    <property type="protein sequence ID" value="CDJ58885.1"/>
    <property type="molecule type" value="Genomic_DNA"/>
</dbReference>
<proteinExistence type="predicted"/>
<name>U6MB42_EIMMA</name>
<reference evidence="1" key="1">
    <citation type="submission" date="2013-10" db="EMBL/GenBank/DDBJ databases">
        <title>Genomic analysis of the causative agents of coccidiosis in chickens.</title>
        <authorList>
            <person name="Reid A.J."/>
            <person name="Blake D."/>
            <person name="Billington K."/>
            <person name="Browne H."/>
            <person name="Dunn M."/>
            <person name="Hung S."/>
            <person name="Kawahara F."/>
            <person name="Miranda-Saavedra D."/>
            <person name="Mourier T."/>
            <person name="Nagra H."/>
            <person name="Otto T.D."/>
            <person name="Rawlings N."/>
            <person name="Sanchez A."/>
            <person name="Sanders M."/>
            <person name="Subramaniam C."/>
            <person name="Tay Y."/>
            <person name="Dear P."/>
            <person name="Doerig C."/>
            <person name="Gruber A."/>
            <person name="Parkinson J."/>
            <person name="Shirley M."/>
            <person name="Wan K.L."/>
            <person name="Berriman M."/>
            <person name="Tomley F."/>
            <person name="Pain A."/>
        </authorList>
    </citation>
    <scope>NUCLEOTIDE SEQUENCE [LARGE SCALE GENOMIC DNA]</scope>
    <source>
        <strain evidence="1">Weybridge</strain>
    </source>
</reference>
<evidence type="ECO:0000313" key="2">
    <source>
        <dbReference type="Proteomes" id="UP000030763"/>
    </source>
</evidence>
<sequence>MKPQAEWAAEKPDKAKLATEATMKSIKTSDVNFPASSVKYAGTNVVEGTVKSTEDVVREMRTWLKTGIAPDGTRMMTDEASQ</sequence>